<name>A0ABR4JN84_9EURO</name>
<keyword evidence="1" id="KW-0808">Transferase</keyword>
<keyword evidence="2" id="KW-1185">Reference proteome</keyword>
<dbReference type="Gene3D" id="3.40.50.150">
    <property type="entry name" value="Vaccinia Virus protein VP39"/>
    <property type="match status" value="1"/>
</dbReference>
<dbReference type="CDD" id="cd02440">
    <property type="entry name" value="AdoMet_MTases"/>
    <property type="match status" value="1"/>
</dbReference>
<dbReference type="Proteomes" id="UP001610444">
    <property type="component" value="Unassembled WGS sequence"/>
</dbReference>
<dbReference type="PANTHER" id="PTHR14614:SF130">
    <property type="entry name" value="PROTEIN-LYSINE N-METHYLTRANSFERASE EEF2KMT"/>
    <property type="match status" value="1"/>
</dbReference>
<dbReference type="Pfam" id="PF10294">
    <property type="entry name" value="Methyltransf_16"/>
    <property type="match status" value="1"/>
</dbReference>
<reference evidence="1 2" key="1">
    <citation type="submission" date="2024-07" db="EMBL/GenBank/DDBJ databases">
        <title>Section-level genome sequencing and comparative genomics of Aspergillus sections Usti and Cavernicolus.</title>
        <authorList>
            <consortium name="Lawrence Berkeley National Laboratory"/>
            <person name="Nybo J.L."/>
            <person name="Vesth T.C."/>
            <person name="Theobald S."/>
            <person name="Frisvad J.C."/>
            <person name="Larsen T.O."/>
            <person name="Kjaerboelling I."/>
            <person name="Rothschild-Mancinelli K."/>
            <person name="Lyhne E.K."/>
            <person name="Kogle M.E."/>
            <person name="Barry K."/>
            <person name="Clum A."/>
            <person name="Na H."/>
            <person name="Ledsgaard L."/>
            <person name="Lin J."/>
            <person name="Lipzen A."/>
            <person name="Kuo A."/>
            <person name="Riley R."/>
            <person name="Mondo S."/>
            <person name="LaButti K."/>
            <person name="Haridas S."/>
            <person name="Pangalinan J."/>
            <person name="Salamov A.A."/>
            <person name="Simmons B.A."/>
            <person name="Magnuson J.K."/>
            <person name="Chen J."/>
            <person name="Drula E."/>
            <person name="Henrissat B."/>
            <person name="Wiebenga A."/>
            <person name="Lubbers R.J."/>
            <person name="Gomes A.C."/>
            <person name="Macurrencykelacurrency M.R."/>
            <person name="Stajich J."/>
            <person name="Grigoriev I.V."/>
            <person name="Mortensen U.H."/>
            <person name="De vries R.P."/>
            <person name="Baker S.E."/>
            <person name="Andersen M.R."/>
        </authorList>
    </citation>
    <scope>NUCLEOTIDE SEQUENCE [LARGE SCALE GENOMIC DNA]</scope>
    <source>
        <strain evidence="1 2">CBS 756.74</strain>
    </source>
</reference>
<dbReference type="EMBL" id="JBFXLR010000057">
    <property type="protein sequence ID" value="KAL2841460.1"/>
    <property type="molecule type" value="Genomic_DNA"/>
</dbReference>
<dbReference type="GeneID" id="98152223"/>
<dbReference type="GO" id="GO:0032259">
    <property type="term" value="P:methylation"/>
    <property type="evidence" value="ECO:0007669"/>
    <property type="project" value="UniProtKB-KW"/>
</dbReference>
<protein>
    <submittedName>
        <fullName evidence="1">Methyltransferase-domain-containing protein</fullName>
    </submittedName>
</protein>
<organism evidence="1 2">
    <name type="scientific">Aspergillus pseudodeflectus</name>
    <dbReference type="NCBI Taxonomy" id="176178"/>
    <lineage>
        <taxon>Eukaryota</taxon>
        <taxon>Fungi</taxon>
        <taxon>Dikarya</taxon>
        <taxon>Ascomycota</taxon>
        <taxon>Pezizomycotina</taxon>
        <taxon>Eurotiomycetes</taxon>
        <taxon>Eurotiomycetidae</taxon>
        <taxon>Eurotiales</taxon>
        <taxon>Aspergillaceae</taxon>
        <taxon>Aspergillus</taxon>
        <taxon>Aspergillus subgen. Nidulantes</taxon>
    </lineage>
</organism>
<dbReference type="RefSeq" id="XP_070894555.1">
    <property type="nucleotide sequence ID" value="XM_071037059.1"/>
</dbReference>
<accession>A0ABR4JN84</accession>
<dbReference type="GO" id="GO:0008168">
    <property type="term" value="F:methyltransferase activity"/>
    <property type="evidence" value="ECO:0007669"/>
    <property type="project" value="UniProtKB-KW"/>
</dbReference>
<dbReference type="InterPro" id="IPR019410">
    <property type="entry name" value="Methyltransf_16"/>
</dbReference>
<dbReference type="SUPFAM" id="SSF53335">
    <property type="entry name" value="S-adenosyl-L-methionine-dependent methyltransferases"/>
    <property type="match status" value="1"/>
</dbReference>
<evidence type="ECO:0000313" key="2">
    <source>
        <dbReference type="Proteomes" id="UP001610444"/>
    </source>
</evidence>
<comment type="caution">
    <text evidence="1">The sequence shown here is derived from an EMBL/GenBank/DDBJ whole genome shotgun (WGS) entry which is preliminary data.</text>
</comment>
<evidence type="ECO:0000313" key="1">
    <source>
        <dbReference type="EMBL" id="KAL2841460.1"/>
    </source>
</evidence>
<sequence>MYDPVALLAAQYFEQVDPPNLTLPNGPTLVTPAIQNAIYENMFNEDTAWPLPPASYQTRVLKVIIARIEEAICDPEEDEILDSLLEKWTSLLSTPRSSALEQAQNLTYIRYTAPSSAAASESTESRTIITSENRSLILASGTTGFRTWEAALHLGTFLSTTNLGQSLVAGKRVLELGAGTGFVSLLCAKHLATESMLVTDRDPTLLEQIDDCVAKNGLEKTKIRTGIWEWGSPLQVPPFSHDDEIATERGLTGFDIALGADLIYDVDLVPLLVSTIRDLFDNYSLHEFVISATVRNEDTFRTFLDACSKFCLPARASLSLSSDVSLLSLSCRHLISCLSVERNRFAVDQIPFDSPPRETQTGFFHSTSIPIRTYRIKASS</sequence>
<dbReference type="InterPro" id="IPR029063">
    <property type="entry name" value="SAM-dependent_MTases_sf"/>
</dbReference>
<gene>
    <name evidence="1" type="ORF">BJX68DRAFT_171686</name>
</gene>
<dbReference type="PANTHER" id="PTHR14614">
    <property type="entry name" value="HEPATOCELLULAR CARCINOMA-ASSOCIATED ANTIGEN"/>
    <property type="match status" value="1"/>
</dbReference>
<keyword evidence="1" id="KW-0489">Methyltransferase</keyword>
<proteinExistence type="predicted"/>